<evidence type="ECO:0000259" key="1">
    <source>
        <dbReference type="Pfam" id="PF00561"/>
    </source>
</evidence>
<name>A0AAD5XJK2_9FUNG</name>
<sequence length="354" mass="39041">MKTFRDPLFVSNGHVEYGEYELAGAEERIYYEVRGSGNRNVLLIMGMWATCRHFEQLATQLAANGCRVLSYDSRGIGRSGSTHGSLEHMDTPSDTSSDRIRLLSDRGGRHAMTERQTTPSLAADAAQLAGHVFGGGGEKVHVFGISLGGMVAQKLAANAATLGFRIASLHLAATTRCPVRIFAPLLPRFLGTLPLSIFQLLVAFFFRNATNKVKLCDKILAQNFAKSFLKSVHPDDPDHRTFEEIYSEKWLADFNGFWTLFDRHAMANQLSAAASHCLTFLEIRSIIDSHIPVTVLVAGKDQVIDTQSQESLAKSLNSRVVRSREGHVMADEHDYSLLLNSLLENISAGDNDFI</sequence>
<organism evidence="2 3">
    <name type="scientific">Physocladia obscura</name>
    <dbReference type="NCBI Taxonomy" id="109957"/>
    <lineage>
        <taxon>Eukaryota</taxon>
        <taxon>Fungi</taxon>
        <taxon>Fungi incertae sedis</taxon>
        <taxon>Chytridiomycota</taxon>
        <taxon>Chytridiomycota incertae sedis</taxon>
        <taxon>Chytridiomycetes</taxon>
        <taxon>Chytridiales</taxon>
        <taxon>Chytriomycetaceae</taxon>
        <taxon>Physocladia</taxon>
    </lineage>
</organism>
<dbReference type="PANTHER" id="PTHR43433:SF5">
    <property type="entry name" value="AB HYDROLASE-1 DOMAIN-CONTAINING PROTEIN"/>
    <property type="match status" value="1"/>
</dbReference>
<evidence type="ECO:0000313" key="3">
    <source>
        <dbReference type="Proteomes" id="UP001211907"/>
    </source>
</evidence>
<comment type="caution">
    <text evidence="2">The sequence shown here is derived from an EMBL/GenBank/DDBJ whole genome shotgun (WGS) entry which is preliminary data.</text>
</comment>
<protein>
    <recommendedName>
        <fullName evidence="1">AB hydrolase-1 domain-containing protein</fullName>
    </recommendedName>
</protein>
<reference evidence="2" key="1">
    <citation type="submission" date="2020-05" db="EMBL/GenBank/DDBJ databases">
        <title>Phylogenomic resolution of chytrid fungi.</title>
        <authorList>
            <person name="Stajich J.E."/>
            <person name="Amses K."/>
            <person name="Simmons R."/>
            <person name="Seto K."/>
            <person name="Myers J."/>
            <person name="Bonds A."/>
            <person name="Quandt C.A."/>
            <person name="Barry K."/>
            <person name="Liu P."/>
            <person name="Grigoriev I."/>
            <person name="Longcore J.E."/>
            <person name="James T.Y."/>
        </authorList>
    </citation>
    <scope>NUCLEOTIDE SEQUENCE</scope>
    <source>
        <strain evidence="2">JEL0513</strain>
    </source>
</reference>
<dbReference type="PANTHER" id="PTHR43433">
    <property type="entry name" value="HYDROLASE, ALPHA/BETA FOLD FAMILY PROTEIN"/>
    <property type="match status" value="1"/>
</dbReference>
<dbReference type="Pfam" id="PF00561">
    <property type="entry name" value="Abhydrolase_1"/>
    <property type="match status" value="1"/>
</dbReference>
<dbReference type="AlphaFoldDB" id="A0AAD5XJK2"/>
<proteinExistence type="predicted"/>
<dbReference type="InterPro" id="IPR000073">
    <property type="entry name" value="AB_hydrolase_1"/>
</dbReference>
<feature type="domain" description="AB hydrolase-1" evidence="1">
    <location>
        <begin position="41"/>
        <end position="333"/>
    </location>
</feature>
<dbReference type="Gene3D" id="3.40.50.1820">
    <property type="entry name" value="alpha/beta hydrolase"/>
    <property type="match status" value="1"/>
</dbReference>
<accession>A0AAD5XJK2</accession>
<dbReference type="InterPro" id="IPR029058">
    <property type="entry name" value="AB_hydrolase_fold"/>
</dbReference>
<evidence type="ECO:0000313" key="2">
    <source>
        <dbReference type="EMBL" id="KAJ3135977.1"/>
    </source>
</evidence>
<keyword evidence="3" id="KW-1185">Reference proteome</keyword>
<gene>
    <name evidence="2" type="ORF">HK100_002108</name>
</gene>
<dbReference type="SUPFAM" id="SSF53474">
    <property type="entry name" value="alpha/beta-Hydrolases"/>
    <property type="match status" value="1"/>
</dbReference>
<dbReference type="EMBL" id="JADGJH010000148">
    <property type="protein sequence ID" value="KAJ3135977.1"/>
    <property type="molecule type" value="Genomic_DNA"/>
</dbReference>
<dbReference type="InterPro" id="IPR050471">
    <property type="entry name" value="AB_hydrolase"/>
</dbReference>
<dbReference type="Proteomes" id="UP001211907">
    <property type="component" value="Unassembled WGS sequence"/>
</dbReference>